<evidence type="ECO:0000256" key="2">
    <source>
        <dbReference type="ARBA" id="ARBA00022540"/>
    </source>
</evidence>
<keyword evidence="4 6" id="KW-0694">RNA-binding</keyword>
<dbReference type="Pfam" id="PF01652">
    <property type="entry name" value="IF4E"/>
    <property type="match status" value="1"/>
</dbReference>
<keyword evidence="8" id="KW-1185">Reference proteome</keyword>
<dbReference type="PROSITE" id="PS00813">
    <property type="entry name" value="IF4E"/>
    <property type="match status" value="1"/>
</dbReference>
<proteinExistence type="inferred from homology"/>
<dbReference type="GO" id="GO:0003743">
    <property type="term" value="F:translation initiation factor activity"/>
    <property type="evidence" value="ECO:0007669"/>
    <property type="project" value="UniProtKB-KW"/>
</dbReference>
<dbReference type="OrthoDB" id="590761at2759"/>
<comment type="similarity">
    <text evidence="1 6">Belongs to the eukaryotic initiation factor 4E family.</text>
</comment>
<organism evidence="9">
    <name type="scientific">Hydatigena taeniaeformis</name>
    <name type="common">Feline tapeworm</name>
    <name type="synonym">Taenia taeniaeformis</name>
    <dbReference type="NCBI Taxonomy" id="6205"/>
    <lineage>
        <taxon>Eukaryota</taxon>
        <taxon>Metazoa</taxon>
        <taxon>Spiralia</taxon>
        <taxon>Lophotrochozoa</taxon>
        <taxon>Platyhelminthes</taxon>
        <taxon>Cestoda</taxon>
        <taxon>Eucestoda</taxon>
        <taxon>Cyclophyllidea</taxon>
        <taxon>Taeniidae</taxon>
        <taxon>Hydatigera</taxon>
    </lineage>
</organism>
<dbReference type="InterPro" id="IPR019770">
    <property type="entry name" value="TIF_eIF_4E_CS"/>
</dbReference>
<evidence type="ECO:0000313" key="7">
    <source>
        <dbReference type="EMBL" id="VDM32618.1"/>
    </source>
</evidence>
<gene>
    <name evidence="7" type="ORF">TTAC_LOCUS8115</name>
</gene>
<dbReference type="GO" id="GO:0000340">
    <property type="term" value="F:RNA 7-methylguanosine cap binding"/>
    <property type="evidence" value="ECO:0007669"/>
    <property type="project" value="TreeGrafter"/>
</dbReference>
<keyword evidence="2 6" id="KW-0396">Initiation factor</keyword>
<evidence type="ECO:0000256" key="4">
    <source>
        <dbReference type="ARBA" id="ARBA00022884"/>
    </source>
</evidence>
<keyword evidence="5 6" id="KW-0648">Protein biosynthesis</keyword>
<dbReference type="PANTHER" id="PTHR11960:SF8">
    <property type="entry name" value="EUKARYOTIC TRANSLATION INITIATION FACTOR 4E1-RELATED"/>
    <property type="match status" value="1"/>
</dbReference>
<evidence type="ECO:0000256" key="6">
    <source>
        <dbReference type="RuleBase" id="RU004374"/>
    </source>
</evidence>
<keyword evidence="3" id="KW-0810">Translation regulation</keyword>
<reference evidence="7 8" key="2">
    <citation type="submission" date="2018-11" db="EMBL/GenBank/DDBJ databases">
        <authorList>
            <consortium name="Pathogen Informatics"/>
        </authorList>
    </citation>
    <scope>NUCLEOTIDE SEQUENCE [LARGE SCALE GENOMIC DNA]</scope>
</reference>
<dbReference type="SUPFAM" id="SSF55418">
    <property type="entry name" value="eIF4e-like"/>
    <property type="match status" value="1"/>
</dbReference>
<evidence type="ECO:0000313" key="9">
    <source>
        <dbReference type="WBParaSite" id="TTAC_0000813001-mRNA-1"/>
    </source>
</evidence>
<evidence type="ECO:0000256" key="5">
    <source>
        <dbReference type="ARBA" id="ARBA00022917"/>
    </source>
</evidence>
<reference evidence="9" key="1">
    <citation type="submission" date="2017-02" db="UniProtKB">
        <authorList>
            <consortium name="WormBaseParasite"/>
        </authorList>
    </citation>
    <scope>IDENTIFICATION</scope>
</reference>
<dbReference type="STRING" id="6205.A0A0R3X422"/>
<dbReference type="WBParaSite" id="TTAC_0000813001-mRNA-1">
    <property type="protein sequence ID" value="TTAC_0000813001-mRNA-1"/>
    <property type="gene ID" value="TTAC_0000813001"/>
</dbReference>
<dbReference type="AlphaFoldDB" id="A0A0R3X422"/>
<dbReference type="GO" id="GO:0016281">
    <property type="term" value="C:eukaryotic translation initiation factor 4F complex"/>
    <property type="evidence" value="ECO:0007669"/>
    <property type="project" value="TreeGrafter"/>
</dbReference>
<dbReference type="GO" id="GO:0006417">
    <property type="term" value="P:regulation of translation"/>
    <property type="evidence" value="ECO:0007669"/>
    <property type="project" value="UniProtKB-KW"/>
</dbReference>
<dbReference type="PANTHER" id="PTHR11960">
    <property type="entry name" value="EUKARYOTIC TRANSLATION INITIATION FACTOR 4E RELATED"/>
    <property type="match status" value="1"/>
</dbReference>
<evidence type="ECO:0000256" key="1">
    <source>
        <dbReference type="ARBA" id="ARBA00009860"/>
    </source>
</evidence>
<protein>
    <submittedName>
        <fullName evidence="9">Eukaryotic translation initiation factor 4E</fullName>
    </submittedName>
</protein>
<name>A0A0R3X422_HYDTA</name>
<evidence type="ECO:0000313" key="8">
    <source>
        <dbReference type="Proteomes" id="UP000274429"/>
    </source>
</evidence>
<dbReference type="InterPro" id="IPR023398">
    <property type="entry name" value="TIF_eIF4e-like"/>
</dbReference>
<dbReference type="EMBL" id="UYWX01020449">
    <property type="protein sequence ID" value="VDM32618.1"/>
    <property type="molecule type" value="Genomic_DNA"/>
</dbReference>
<accession>A0A0R3X422</accession>
<dbReference type="Gene3D" id="3.30.760.10">
    <property type="entry name" value="RNA Cap, Translation Initiation Factor Eif4e"/>
    <property type="match status" value="1"/>
</dbReference>
<dbReference type="Proteomes" id="UP000274429">
    <property type="component" value="Unassembled WGS sequence"/>
</dbReference>
<sequence length="191" mass="22448">SISSFVPLNVGALPSFSWNFFVFNYSFGHEWEQRMQKVTTFNTVERFWSMMLHTLPPSDIANGTDLYIFKDGIQPMWEDPKNENGGRWLINVPNANEVNRYWEELLMLIVGNAWETEEESEEICGAVFQPRTRGARLSLWTSNWQNKEIIMRIGRRIKEVLEYPDRLFYQTVEEQRNLPKGQDVADGIYSL</sequence>
<dbReference type="InterPro" id="IPR001040">
    <property type="entry name" value="TIF_eIF_4E"/>
</dbReference>
<evidence type="ECO:0000256" key="3">
    <source>
        <dbReference type="ARBA" id="ARBA00022845"/>
    </source>
</evidence>